<name>A0A1I3TAA5_9SPHI</name>
<feature type="signal peptide" evidence="1">
    <location>
        <begin position="1"/>
        <end position="24"/>
    </location>
</feature>
<proteinExistence type="predicted"/>
<keyword evidence="3" id="KW-1185">Reference proteome</keyword>
<evidence type="ECO:0000256" key="1">
    <source>
        <dbReference type="SAM" id="SignalP"/>
    </source>
</evidence>
<dbReference type="OrthoDB" id="6400902at2"/>
<feature type="chain" id="PRO_5011498797" description="HEAT repeat-containing protein" evidence="1">
    <location>
        <begin position="25"/>
        <end position="372"/>
    </location>
</feature>
<dbReference type="RefSeq" id="WP_143072987.1">
    <property type="nucleotide sequence ID" value="NZ_FOQO01000012.1"/>
</dbReference>
<sequence length="372" mass="41736">MMNRVLTMGIVLVVSLCGNTVAWSQQQVAPIRYFTEPTLPQDVYLIHPIPIDTGETAAPKDTLFQLMSLEGKPVSYYRSVVTEVCFDNSCRLLRVNLYWNVTGRYLGFELPPHEFLSKAEHEPFTLDEYLRLHDILTDSLSPIGSFTYEELVPMRPVIGVLDGITGATSQNVLQYVVKGAVFTTYTIWNLIYGDTQREVVKATEQALDANYLLAILNSASVWDRHWALNRLSLLSDTPGVLKDRVLDLVCSESYNLAAHAIEAVPQAWCAESAFQQALWAEFDCVQYALKPALLRKIGACDHPDDTVLLDIARHLPPMNGPVLTAGLESLRKYLPENQALLLRVAALLDHENRFVANQVKKFLDEVTADNLE</sequence>
<protein>
    <recommendedName>
        <fullName evidence="4">HEAT repeat-containing protein</fullName>
    </recommendedName>
</protein>
<accession>A0A1I3TAA5</accession>
<reference evidence="2 3" key="1">
    <citation type="submission" date="2016-10" db="EMBL/GenBank/DDBJ databases">
        <authorList>
            <person name="de Groot N.N."/>
        </authorList>
    </citation>
    <scope>NUCLEOTIDE SEQUENCE [LARGE SCALE GENOMIC DNA]</scope>
    <source>
        <strain evidence="2 3">RK1</strain>
    </source>
</reference>
<dbReference type="AlphaFoldDB" id="A0A1I3TAA5"/>
<gene>
    <name evidence="2" type="ORF">SAMN05444682_11275</name>
</gene>
<evidence type="ECO:0000313" key="2">
    <source>
        <dbReference type="EMBL" id="SFJ67279.1"/>
    </source>
</evidence>
<dbReference type="STRING" id="1477437.SAMN05444682_11275"/>
<evidence type="ECO:0008006" key="4">
    <source>
        <dbReference type="Google" id="ProtNLM"/>
    </source>
</evidence>
<evidence type="ECO:0000313" key="3">
    <source>
        <dbReference type="Proteomes" id="UP000198670"/>
    </source>
</evidence>
<organism evidence="2 3">
    <name type="scientific">Parapedobacter indicus</name>
    <dbReference type="NCBI Taxonomy" id="1477437"/>
    <lineage>
        <taxon>Bacteria</taxon>
        <taxon>Pseudomonadati</taxon>
        <taxon>Bacteroidota</taxon>
        <taxon>Sphingobacteriia</taxon>
        <taxon>Sphingobacteriales</taxon>
        <taxon>Sphingobacteriaceae</taxon>
        <taxon>Parapedobacter</taxon>
    </lineage>
</organism>
<keyword evidence="1" id="KW-0732">Signal</keyword>
<dbReference type="EMBL" id="FOQO01000012">
    <property type="protein sequence ID" value="SFJ67279.1"/>
    <property type="molecule type" value="Genomic_DNA"/>
</dbReference>
<dbReference type="Proteomes" id="UP000198670">
    <property type="component" value="Unassembled WGS sequence"/>
</dbReference>